<evidence type="ECO:0000256" key="1">
    <source>
        <dbReference type="ARBA" id="ARBA00022884"/>
    </source>
</evidence>
<dbReference type="RefSeq" id="WP_146368280.1">
    <property type="nucleotide sequence ID" value="NZ_CP042295.1"/>
</dbReference>
<sequence length="160" mass="18933">MSETIKNKKYPQKSMRQSRIEVIQVLYKFIILEREIDPAVAFEEFDFLNRTQLEKLDKIASNYEFIKKMIKINLSSDWSFERLNPITKAILINATYELFVLDKAIVINEALEIGKMFFDVENFQAKKNLKFINACLQSIFNALVILEKRNRKLENSNEEK</sequence>
<dbReference type="SUPFAM" id="SSF48013">
    <property type="entry name" value="NusB-like"/>
    <property type="match status" value="1"/>
</dbReference>
<evidence type="ECO:0000259" key="2">
    <source>
        <dbReference type="Pfam" id="PF01029"/>
    </source>
</evidence>
<dbReference type="EMBL" id="CP042295">
    <property type="protein sequence ID" value="QDY86648.1"/>
    <property type="molecule type" value="Genomic_DNA"/>
</dbReference>
<dbReference type="GO" id="GO:0003723">
    <property type="term" value="F:RNA binding"/>
    <property type="evidence" value="ECO:0007669"/>
    <property type="project" value="UniProtKB-KW"/>
</dbReference>
<dbReference type="Pfam" id="PF01029">
    <property type="entry name" value="NusB"/>
    <property type="match status" value="1"/>
</dbReference>
<dbReference type="Proteomes" id="UP000318927">
    <property type="component" value="Chromosome"/>
</dbReference>
<dbReference type="GO" id="GO:0006355">
    <property type="term" value="P:regulation of DNA-templated transcription"/>
    <property type="evidence" value="ECO:0007669"/>
    <property type="project" value="InterPro"/>
</dbReference>
<protein>
    <submittedName>
        <fullName evidence="3">Transcription antitermination protein NusB</fullName>
    </submittedName>
</protein>
<dbReference type="KEGG" id="mans:FRW55_00500"/>
<evidence type="ECO:0000313" key="3">
    <source>
        <dbReference type="EMBL" id="QDY86648.1"/>
    </source>
</evidence>
<gene>
    <name evidence="3" type="ORF">FRW55_00500</name>
</gene>
<organism evidence="3 4">
    <name type="scientific">Mycoplasma anserisalpingitidis</name>
    <dbReference type="NCBI Taxonomy" id="519450"/>
    <lineage>
        <taxon>Bacteria</taxon>
        <taxon>Bacillati</taxon>
        <taxon>Mycoplasmatota</taxon>
        <taxon>Mollicutes</taxon>
        <taxon>Mycoplasmataceae</taxon>
        <taxon>Mycoplasma</taxon>
    </lineage>
</organism>
<reference evidence="3 4" key="1">
    <citation type="journal article" date="2019" name="Microbiol. Resour. Announc.">
        <title>Complete Genome Sequences of Three Mycoplasma anserisalpingitis (Mycoplasma sp. 1220) Strains.</title>
        <authorList>
            <person name="Grozner D."/>
            <person name="Forro B."/>
            <person name="Kovacs A.B."/>
            <person name="Marton S."/>
            <person name="Banyai K."/>
            <person name="Kreizinger Z."/>
            <person name="Sulyok K.M."/>
            <person name="Gyuranecz M."/>
        </authorList>
    </citation>
    <scope>NUCLEOTIDE SEQUENCE [LARGE SCALE GENOMIC DNA]</scope>
    <source>
        <strain evidence="3 4">ATCC:BAA-2147</strain>
    </source>
</reference>
<dbReference type="OrthoDB" id="389272at2"/>
<keyword evidence="1" id="KW-0694">RNA-binding</keyword>
<proteinExistence type="predicted"/>
<keyword evidence="4" id="KW-1185">Reference proteome</keyword>
<evidence type="ECO:0000313" key="4">
    <source>
        <dbReference type="Proteomes" id="UP000318927"/>
    </source>
</evidence>
<accession>A0A5B8JZD0</accession>
<dbReference type="InterPro" id="IPR035926">
    <property type="entry name" value="NusB-like_sf"/>
</dbReference>
<name>A0A5B8JZD0_9MOLU</name>
<dbReference type="Gene3D" id="1.10.940.10">
    <property type="entry name" value="NusB-like"/>
    <property type="match status" value="1"/>
</dbReference>
<feature type="domain" description="NusB/RsmB/TIM44" evidence="2">
    <location>
        <begin position="18"/>
        <end position="139"/>
    </location>
</feature>
<dbReference type="InterPro" id="IPR006027">
    <property type="entry name" value="NusB_RsmB_TIM44"/>
</dbReference>
<dbReference type="AlphaFoldDB" id="A0A5B8JZD0"/>